<evidence type="ECO:0000313" key="2">
    <source>
        <dbReference type="Proteomes" id="UP001595453"/>
    </source>
</evidence>
<evidence type="ECO:0000313" key="1">
    <source>
        <dbReference type="EMBL" id="MFC3033730.1"/>
    </source>
</evidence>
<comment type="caution">
    <text evidence="1">The sequence shown here is derived from an EMBL/GenBank/DDBJ whole genome shotgun (WGS) entry which is preliminary data.</text>
</comment>
<dbReference type="RefSeq" id="WP_377125663.1">
    <property type="nucleotide sequence ID" value="NZ_JBHRSD010000026.1"/>
</dbReference>
<sequence length="170" mass="19262">MKQYYYALPLLATLWSGVSAALPTYVIGNMTELKLQDFTPIKQYYKTENGVDLYAIAAYELELTTYGTVGVERMNFDYTGAIQSAWYSSNFAMTVSLYCDNTLLASDSYEGIRYERASYLVKPDIQLHSHPISAGCDTLKIRMDKLGSVARKYATKIQAVDMRLYLTVDF</sequence>
<gene>
    <name evidence="1" type="ORF">ACFOEE_14495</name>
</gene>
<dbReference type="EMBL" id="JBHRSD010000026">
    <property type="protein sequence ID" value="MFC3033730.1"/>
    <property type="molecule type" value="Genomic_DNA"/>
</dbReference>
<protein>
    <submittedName>
        <fullName evidence="1">Uncharacterized protein</fullName>
    </submittedName>
</protein>
<accession>A0ABV7CM40</accession>
<proteinExistence type="predicted"/>
<keyword evidence="2" id="KW-1185">Reference proteome</keyword>
<reference evidence="2" key="1">
    <citation type="journal article" date="2019" name="Int. J. Syst. Evol. Microbiol.">
        <title>The Global Catalogue of Microorganisms (GCM) 10K type strain sequencing project: providing services to taxonomists for standard genome sequencing and annotation.</title>
        <authorList>
            <consortium name="The Broad Institute Genomics Platform"/>
            <consortium name="The Broad Institute Genome Sequencing Center for Infectious Disease"/>
            <person name="Wu L."/>
            <person name="Ma J."/>
        </authorList>
    </citation>
    <scope>NUCLEOTIDE SEQUENCE [LARGE SCALE GENOMIC DNA]</scope>
    <source>
        <strain evidence="2">KCTC 42730</strain>
    </source>
</reference>
<organism evidence="1 2">
    <name type="scientific">Pseudoalteromonas fenneropenaei</name>
    <dbReference type="NCBI Taxonomy" id="1737459"/>
    <lineage>
        <taxon>Bacteria</taxon>
        <taxon>Pseudomonadati</taxon>
        <taxon>Pseudomonadota</taxon>
        <taxon>Gammaproteobacteria</taxon>
        <taxon>Alteromonadales</taxon>
        <taxon>Pseudoalteromonadaceae</taxon>
        <taxon>Pseudoalteromonas</taxon>
    </lineage>
</organism>
<name>A0ABV7CM40_9GAMM</name>
<dbReference type="Proteomes" id="UP001595453">
    <property type="component" value="Unassembled WGS sequence"/>
</dbReference>